<dbReference type="GO" id="GO:0044718">
    <property type="term" value="P:siderophore transmembrane transport"/>
    <property type="evidence" value="ECO:0007669"/>
    <property type="project" value="TreeGrafter"/>
</dbReference>
<evidence type="ECO:0000256" key="6">
    <source>
        <dbReference type="ARBA" id="ARBA00023237"/>
    </source>
</evidence>
<evidence type="ECO:0000256" key="5">
    <source>
        <dbReference type="ARBA" id="ARBA00023136"/>
    </source>
</evidence>
<dbReference type="STRING" id="234267.Acid_1990"/>
<dbReference type="AlphaFoldDB" id="Q026T9"/>
<dbReference type="InterPro" id="IPR039426">
    <property type="entry name" value="TonB-dep_rcpt-like"/>
</dbReference>
<evidence type="ECO:0000313" key="9">
    <source>
        <dbReference type="EMBL" id="ABJ82980.1"/>
    </source>
</evidence>
<keyword evidence="4" id="KW-0812">Transmembrane</keyword>
<dbReference type="eggNOG" id="COG4771">
    <property type="taxonomic scope" value="Bacteria"/>
</dbReference>
<feature type="signal peptide" evidence="7">
    <location>
        <begin position="1"/>
        <end position="20"/>
    </location>
</feature>
<keyword evidence="3" id="KW-1134">Transmembrane beta strand</keyword>
<protein>
    <submittedName>
        <fullName evidence="9">Cna B-type protein</fullName>
    </submittedName>
</protein>
<dbReference type="Gene3D" id="2.60.40.1120">
    <property type="entry name" value="Carboxypeptidase-like, regulatory domain"/>
    <property type="match status" value="1"/>
</dbReference>
<dbReference type="SUPFAM" id="SSF56935">
    <property type="entry name" value="Porins"/>
    <property type="match status" value="1"/>
</dbReference>
<dbReference type="Pfam" id="PF25183">
    <property type="entry name" value="OMP_b-brl_4"/>
    <property type="match status" value="1"/>
</dbReference>
<dbReference type="GO" id="GO:0015344">
    <property type="term" value="F:siderophore uptake transmembrane transporter activity"/>
    <property type="evidence" value="ECO:0007669"/>
    <property type="project" value="TreeGrafter"/>
</dbReference>
<dbReference type="InterPro" id="IPR008969">
    <property type="entry name" value="CarboxyPept-like_regulatory"/>
</dbReference>
<evidence type="ECO:0000256" key="2">
    <source>
        <dbReference type="ARBA" id="ARBA00022448"/>
    </source>
</evidence>
<dbReference type="KEGG" id="sus:Acid_1990"/>
<keyword evidence="5" id="KW-0472">Membrane</keyword>
<keyword evidence="6" id="KW-0998">Cell outer membrane</keyword>
<evidence type="ECO:0000256" key="1">
    <source>
        <dbReference type="ARBA" id="ARBA00004571"/>
    </source>
</evidence>
<dbReference type="HOGENOM" id="CLU_006298_0_0_0"/>
<reference evidence="9" key="1">
    <citation type="submission" date="2006-10" db="EMBL/GenBank/DDBJ databases">
        <title>Complete sequence of Solibacter usitatus Ellin6076.</title>
        <authorList>
            <consortium name="US DOE Joint Genome Institute"/>
            <person name="Copeland A."/>
            <person name="Lucas S."/>
            <person name="Lapidus A."/>
            <person name="Barry K."/>
            <person name="Detter J.C."/>
            <person name="Glavina del Rio T."/>
            <person name="Hammon N."/>
            <person name="Israni S."/>
            <person name="Dalin E."/>
            <person name="Tice H."/>
            <person name="Pitluck S."/>
            <person name="Thompson L.S."/>
            <person name="Brettin T."/>
            <person name="Bruce D."/>
            <person name="Han C."/>
            <person name="Tapia R."/>
            <person name="Gilna P."/>
            <person name="Schmutz J."/>
            <person name="Larimer F."/>
            <person name="Land M."/>
            <person name="Hauser L."/>
            <person name="Kyrpides N."/>
            <person name="Mikhailova N."/>
            <person name="Janssen P.H."/>
            <person name="Kuske C.R."/>
            <person name="Richardson P."/>
        </authorList>
    </citation>
    <scope>NUCLEOTIDE SEQUENCE</scope>
    <source>
        <strain evidence="9">Ellin6076</strain>
    </source>
</reference>
<evidence type="ECO:0000256" key="3">
    <source>
        <dbReference type="ARBA" id="ARBA00022452"/>
    </source>
</evidence>
<dbReference type="PANTHER" id="PTHR30069:SF46">
    <property type="entry name" value="OAR PROTEIN"/>
    <property type="match status" value="1"/>
</dbReference>
<comment type="subcellular location">
    <subcellularLocation>
        <location evidence="1">Cell outer membrane</location>
        <topology evidence="1">Multi-pass membrane protein</topology>
    </subcellularLocation>
</comment>
<accession>Q026T9</accession>
<evidence type="ECO:0000256" key="4">
    <source>
        <dbReference type="ARBA" id="ARBA00022692"/>
    </source>
</evidence>
<sequence length="1145" mass="123690" precursor="true">MKIIALCFCALALSAPEALFGQAVYGSISGNVTDSSGSAVPNAKVVITDTGKGITYNSLTNESGYYTQGHLIVGIYEVRIEASGFSPYVAKSVHVEVDAVNTINARLALGTVGETVNVTAEAPLLKSEKSDVSDTMTGRSLQEMPIFGRDLSRVYFDVPGVQATGTSAPSEQPHDIFRPTIGGQYWGGISFQLDGTDNRDSVLGEPVITPNLDSVAELKITTTSYDAEFGQASQAVIASHTKSGTNTLHGSAFEYRRDQHGAARDPFSQAQPIVGSNGRFIPPTLWNQFGGSLGGPIQKDKTFFFGDYQGNRQHNGASLLTRVPTLAERNGDLSDLNTPIYNPCNGSDCNITPAARQQFTGNVIPTNQLSPQAQALLKFIPLPNVAGVSGAVPNFVASGQGVLNSDSFTARIDRYQTEKLHLFGRYSFMKYGQGSPGAFGLTAGGPQFAVAGFAGTSDLRDQSLSAGFDYAIRPTWLTDFRFGFFRYRVFVNPNGVGTSPAKDAGIPGLNLDDYYTSGMPHAVLNGTGGFNFGYSLTVNQCNCPLNEQENGFQWVSNTTHVVGNHSLKFGADWRYGQNLRVPSDSHRAGQLTFDPTTTQGPNGGGLGLASFLLGQVNSFTRYVSNSTSAAERQNRLFSYVQDTWKVTPKLTVNLGLRWEIYFPQYVNGKDNGGFQNLATGEVMITGENGVGMNGNINTALTHFAPRVGISYQLDNKTVMRAGYGRSYDVGVFGVSYGHNVTQNLPVLANQSLNPSQPWLSVFTLAQGPTTLDPTTILASQPKGPNNNPILPNGVAPNVLPISSNNTMRLPVVDAWNFTIERQITPSTVFSIGYVGNKGYHVTPGGTNYNINQPNIVGFGTLTTNQRRLFYQKFGWTQNIKYFSDDASVKFNSLQVRGEKRFSSGLQIQGNFTWASAFDFANDYFLWNHNIDYGRENGVRRFVFNFNGFYELPFGRNKHFLKNASRVSDLLIGGWQIAGVGTWESGVPFTPSYVNCGSDEDTGPCRANLVGSASVANPSAAGWYATAPAGTSGTGCLNTATPTPLLNANGCTRGPWSRPAAGSFGNATRNGFFGPHFFNTDASLSKKFQFSERVQGQFRAELFNAFNHVNLGQPNAQVDSPTAGQIFALAGLAQMRKWQLGLRVQF</sequence>
<proteinExistence type="predicted"/>
<dbReference type="GO" id="GO:0009279">
    <property type="term" value="C:cell outer membrane"/>
    <property type="evidence" value="ECO:0007669"/>
    <property type="project" value="UniProtKB-SubCell"/>
</dbReference>
<dbReference type="SUPFAM" id="SSF49464">
    <property type="entry name" value="Carboxypeptidase regulatory domain-like"/>
    <property type="match status" value="1"/>
</dbReference>
<dbReference type="Pfam" id="PF13620">
    <property type="entry name" value="CarboxypepD_reg"/>
    <property type="match status" value="1"/>
</dbReference>
<feature type="chain" id="PRO_5004163882" evidence="7">
    <location>
        <begin position="21"/>
        <end position="1145"/>
    </location>
</feature>
<dbReference type="PANTHER" id="PTHR30069">
    <property type="entry name" value="TONB-DEPENDENT OUTER MEMBRANE RECEPTOR"/>
    <property type="match status" value="1"/>
</dbReference>
<evidence type="ECO:0000256" key="7">
    <source>
        <dbReference type="SAM" id="SignalP"/>
    </source>
</evidence>
<dbReference type="InterPro" id="IPR036942">
    <property type="entry name" value="Beta-barrel_TonB_sf"/>
</dbReference>
<dbReference type="OrthoDB" id="97893at2"/>
<dbReference type="EMBL" id="CP000473">
    <property type="protein sequence ID" value="ABJ82980.1"/>
    <property type="molecule type" value="Genomic_DNA"/>
</dbReference>
<dbReference type="InParanoid" id="Q026T9"/>
<keyword evidence="2" id="KW-0813">Transport</keyword>
<name>Q026T9_SOLUE</name>
<organism evidence="9">
    <name type="scientific">Solibacter usitatus (strain Ellin6076)</name>
    <dbReference type="NCBI Taxonomy" id="234267"/>
    <lineage>
        <taxon>Bacteria</taxon>
        <taxon>Pseudomonadati</taxon>
        <taxon>Acidobacteriota</taxon>
        <taxon>Terriglobia</taxon>
        <taxon>Bryobacterales</taxon>
        <taxon>Solibacteraceae</taxon>
        <taxon>Candidatus Solibacter</taxon>
    </lineage>
</organism>
<dbReference type="InterPro" id="IPR057601">
    <property type="entry name" value="Oar-like_b-barrel"/>
</dbReference>
<keyword evidence="7" id="KW-0732">Signal</keyword>
<gene>
    <name evidence="9" type="ordered locus">Acid_1990</name>
</gene>
<feature type="domain" description="TonB-dependent transporter Oar-like beta-barrel" evidence="8">
    <location>
        <begin position="241"/>
        <end position="1138"/>
    </location>
</feature>
<dbReference type="Gene3D" id="2.40.170.20">
    <property type="entry name" value="TonB-dependent receptor, beta-barrel domain"/>
    <property type="match status" value="1"/>
</dbReference>
<evidence type="ECO:0000259" key="8">
    <source>
        <dbReference type="Pfam" id="PF25183"/>
    </source>
</evidence>